<feature type="binding site" evidence="3">
    <location>
        <position position="226"/>
    </location>
    <ligand>
        <name>Zn(2+)</name>
        <dbReference type="ChEBI" id="CHEBI:29105"/>
    </ligand>
</feature>
<dbReference type="InterPro" id="IPR003726">
    <property type="entry name" value="HCY_dom"/>
</dbReference>
<protein>
    <recommendedName>
        <fullName evidence="4">Hcy-binding domain-containing protein</fullName>
    </recommendedName>
</protein>
<dbReference type="Pfam" id="PF02574">
    <property type="entry name" value="S-methyl_trans"/>
    <property type="match status" value="1"/>
</dbReference>
<dbReference type="STRING" id="1798396.A2973_04115"/>
<feature type="binding site" evidence="3">
    <location>
        <position position="293"/>
    </location>
    <ligand>
        <name>Zn(2+)</name>
        <dbReference type="ChEBI" id="CHEBI:29105"/>
    </ligand>
</feature>
<evidence type="ECO:0000313" key="5">
    <source>
        <dbReference type="EMBL" id="OGG30513.1"/>
    </source>
</evidence>
<dbReference type="GO" id="GO:0046872">
    <property type="term" value="F:metal ion binding"/>
    <property type="evidence" value="ECO:0007669"/>
    <property type="project" value="UniProtKB-KW"/>
</dbReference>
<dbReference type="PANTHER" id="PTHR11103:SF18">
    <property type="entry name" value="SLR1189 PROTEIN"/>
    <property type="match status" value="1"/>
</dbReference>
<keyword evidence="2 3" id="KW-0808">Transferase</keyword>
<feature type="domain" description="Hcy-binding" evidence="4">
    <location>
        <begin position="2"/>
        <end position="308"/>
    </location>
</feature>
<dbReference type="SUPFAM" id="SSF82282">
    <property type="entry name" value="Homocysteine S-methyltransferase"/>
    <property type="match status" value="1"/>
</dbReference>
<accession>A0A1F6B139</accession>
<dbReference type="EMBL" id="MFJZ01000018">
    <property type="protein sequence ID" value="OGG30513.1"/>
    <property type="molecule type" value="Genomic_DNA"/>
</dbReference>
<gene>
    <name evidence="5" type="ORF">A2973_04115</name>
</gene>
<keyword evidence="3" id="KW-0862">Zinc</keyword>
<dbReference type="Gene3D" id="3.20.20.330">
    <property type="entry name" value="Homocysteine-binding-like domain"/>
    <property type="match status" value="1"/>
</dbReference>
<organism evidence="5 6">
    <name type="scientific">Candidatus Gottesmanbacteria bacterium RIFCSPLOWO2_01_FULL_49_10</name>
    <dbReference type="NCBI Taxonomy" id="1798396"/>
    <lineage>
        <taxon>Bacteria</taxon>
        <taxon>Candidatus Gottesmaniibacteriota</taxon>
    </lineage>
</organism>
<evidence type="ECO:0000313" key="6">
    <source>
        <dbReference type="Proteomes" id="UP000176409"/>
    </source>
</evidence>
<feature type="binding site" evidence="3">
    <location>
        <position position="294"/>
    </location>
    <ligand>
        <name>Zn(2+)</name>
        <dbReference type="ChEBI" id="CHEBI:29105"/>
    </ligand>
</feature>
<dbReference type="InterPro" id="IPR036589">
    <property type="entry name" value="HCY_dom_sf"/>
</dbReference>
<keyword evidence="3" id="KW-0479">Metal-binding</keyword>
<evidence type="ECO:0000256" key="3">
    <source>
        <dbReference type="PROSITE-ProRule" id="PRU00333"/>
    </source>
</evidence>
<reference evidence="5 6" key="1">
    <citation type="journal article" date="2016" name="Nat. Commun.">
        <title>Thousands of microbial genomes shed light on interconnected biogeochemical processes in an aquifer system.</title>
        <authorList>
            <person name="Anantharaman K."/>
            <person name="Brown C.T."/>
            <person name="Hug L.A."/>
            <person name="Sharon I."/>
            <person name="Castelle C.J."/>
            <person name="Probst A.J."/>
            <person name="Thomas B.C."/>
            <person name="Singh A."/>
            <person name="Wilkins M.J."/>
            <person name="Karaoz U."/>
            <person name="Brodie E.L."/>
            <person name="Williams K.H."/>
            <person name="Hubbard S.S."/>
            <person name="Banfield J.F."/>
        </authorList>
    </citation>
    <scope>NUCLEOTIDE SEQUENCE [LARGE SCALE GENOMIC DNA]</scope>
</reference>
<dbReference type="PROSITE" id="PS50970">
    <property type="entry name" value="HCY"/>
    <property type="match status" value="1"/>
</dbReference>
<dbReference type="GO" id="GO:0032259">
    <property type="term" value="P:methylation"/>
    <property type="evidence" value="ECO:0007669"/>
    <property type="project" value="UniProtKB-KW"/>
</dbReference>
<comment type="caution">
    <text evidence="5">The sequence shown here is derived from an EMBL/GenBank/DDBJ whole genome shotgun (WGS) entry which is preliminary data.</text>
</comment>
<dbReference type="PANTHER" id="PTHR11103">
    <property type="entry name" value="SLR1189 PROTEIN"/>
    <property type="match status" value="1"/>
</dbReference>
<evidence type="ECO:0000259" key="4">
    <source>
        <dbReference type="PROSITE" id="PS50970"/>
    </source>
</evidence>
<evidence type="ECO:0000256" key="2">
    <source>
        <dbReference type="ARBA" id="ARBA00022679"/>
    </source>
</evidence>
<keyword evidence="1 3" id="KW-0489">Methyltransferase</keyword>
<evidence type="ECO:0000256" key="1">
    <source>
        <dbReference type="ARBA" id="ARBA00022603"/>
    </source>
</evidence>
<dbReference type="AlphaFoldDB" id="A0A1F6B139"/>
<sequence length="319" mass="34163">MQPLIERLCNGPVLRLDGAFGSVAIQRGWPKKDMPPVTINATDPKQIMGLHQEYIRAGANAVLTTTFGAVFDNLHPYLPEEITSPADVVVFNRNTALRAREAAKQIGVDNTTYVIGSMAPLTQEAAYKDMVAAYLPQAQGLFEAGVDGVVVETAFDPAMFAAAVEAWNQADPNGTVPLGVTASFTTHNEKNNGWFTMYGLSPQGLGWFALGAQAAGRPLAWIGLNCGQGYEGVGYIVRQLNRLSPHVPIWVKPNAGPPVLQGETTTYPDATLTQAYPCMQDALREGADAFGLCCGSNPALMGELYARADVTEGMSDKQL</sequence>
<comment type="cofactor">
    <cofactor evidence="3">
        <name>Zn(2+)</name>
        <dbReference type="ChEBI" id="CHEBI:29105"/>
    </cofactor>
</comment>
<dbReference type="Proteomes" id="UP000176409">
    <property type="component" value="Unassembled WGS sequence"/>
</dbReference>
<dbReference type="GO" id="GO:0008168">
    <property type="term" value="F:methyltransferase activity"/>
    <property type="evidence" value="ECO:0007669"/>
    <property type="project" value="UniProtKB-UniRule"/>
</dbReference>
<name>A0A1F6B139_9BACT</name>
<proteinExistence type="predicted"/>